<organism evidence="3 4">
    <name type="scientific">Streptococcus gallolyticus</name>
    <dbReference type="NCBI Taxonomy" id="315405"/>
    <lineage>
        <taxon>Bacteria</taxon>
        <taxon>Bacillati</taxon>
        <taxon>Bacillota</taxon>
        <taxon>Bacilli</taxon>
        <taxon>Lactobacillales</taxon>
        <taxon>Streptococcaceae</taxon>
        <taxon>Streptococcus</taxon>
    </lineage>
</organism>
<dbReference type="Pfam" id="PF14501">
    <property type="entry name" value="HATPase_c_5"/>
    <property type="match status" value="1"/>
</dbReference>
<dbReference type="AlphaFoldDB" id="A0A139R4U9"/>
<feature type="transmembrane region" description="Helical" evidence="1">
    <location>
        <begin position="150"/>
        <end position="169"/>
    </location>
</feature>
<evidence type="ECO:0000313" key="3">
    <source>
        <dbReference type="EMBL" id="KXU09777.1"/>
    </source>
</evidence>
<feature type="domain" description="Sensor histidine kinase NatK-like C-terminal" evidence="2">
    <location>
        <begin position="329"/>
        <end position="430"/>
    </location>
</feature>
<keyword evidence="1" id="KW-0812">Transmembrane</keyword>
<comment type="caution">
    <text evidence="3">The sequence shown here is derived from an EMBL/GenBank/DDBJ whole genome shotgun (WGS) entry which is preliminary data.</text>
</comment>
<keyword evidence="3" id="KW-0808">Transferase</keyword>
<dbReference type="GO" id="GO:0016301">
    <property type="term" value="F:kinase activity"/>
    <property type="evidence" value="ECO:0007669"/>
    <property type="project" value="UniProtKB-KW"/>
</dbReference>
<dbReference type="GO" id="GO:0042802">
    <property type="term" value="F:identical protein binding"/>
    <property type="evidence" value="ECO:0007669"/>
    <property type="project" value="TreeGrafter"/>
</dbReference>
<evidence type="ECO:0000313" key="4">
    <source>
        <dbReference type="Proteomes" id="UP000071927"/>
    </source>
</evidence>
<sequence length="435" mass="50838">MSNYLSELAYYPVIMLIYSNVRGAKLKLWEIVTIAVTFFVIDFTWFYTIIGRILILMLLSYLRDKTLPFSLYVFYGSFTWVIESIIIRTISFFILPIFHLNYIDLSKSDGLFVIVEILVVIIYFLMVKLSKIDFQTFIMLSEVKKLRKTLIFTNITMVFYYIGIEFLTGVEFQGGVPTLLYRQWLVILYFIFFVLMLFYMNRSYQNWLEKEVSLAREQELHSLSVYSKQIEGLYEELRAFRHDYANILASLKEGIDQDDMSMVRNIYNAVLEDSGKFIQHSRFNIGRLTNIDNDAIKSLLSAKFLEAESHHIEVELEVKDKIGAPDIPLLDYVRLVSILCDNAIEAAIEAEKPAMIIACFYQGDDYLLIIDNTTKEERVPVELIYQKNYSSKGFGRGVGLKTVNQMLKKYPNMSVQTSSKNYHFRQTIRIKKSFD</sequence>
<dbReference type="RefSeq" id="WP_061459835.1">
    <property type="nucleotide sequence ID" value="NZ_KQ970570.1"/>
</dbReference>
<dbReference type="PANTHER" id="PTHR40448:SF1">
    <property type="entry name" value="TWO-COMPONENT SENSOR HISTIDINE KINASE"/>
    <property type="match status" value="1"/>
</dbReference>
<dbReference type="Gene3D" id="3.30.565.10">
    <property type="entry name" value="Histidine kinase-like ATPase, C-terminal domain"/>
    <property type="match status" value="1"/>
</dbReference>
<dbReference type="SUPFAM" id="SSF55874">
    <property type="entry name" value="ATPase domain of HSP90 chaperone/DNA topoisomerase II/histidine kinase"/>
    <property type="match status" value="1"/>
</dbReference>
<dbReference type="PATRIC" id="fig|315405.12.peg.632"/>
<dbReference type="InterPro" id="IPR032834">
    <property type="entry name" value="NatK-like_C"/>
</dbReference>
<proteinExistence type="predicted"/>
<dbReference type="InterPro" id="IPR036890">
    <property type="entry name" value="HATPase_C_sf"/>
</dbReference>
<feature type="transmembrane region" description="Helical" evidence="1">
    <location>
        <begin position="110"/>
        <end position="129"/>
    </location>
</feature>
<dbReference type="Proteomes" id="UP000071927">
    <property type="component" value="Unassembled WGS sequence"/>
</dbReference>
<gene>
    <name evidence="3" type="ORF">SGADD03_00507</name>
</gene>
<feature type="transmembrane region" description="Helical" evidence="1">
    <location>
        <begin position="71"/>
        <end position="98"/>
    </location>
</feature>
<feature type="transmembrane region" description="Helical" evidence="1">
    <location>
        <begin position="181"/>
        <end position="200"/>
    </location>
</feature>
<evidence type="ECO:0000256" key="1">
    <source>
        <dbReference type="SAM" id="Phobius"/>
    </source>
</evidence>
<dbReference type="PANTHER" id="PTHR40448">
    <property type="entry name" value="TWO-COMPONENT SENSOR HISTIDINE KINASE"/>
    <property type="match status" value="1"/>
</dbReference>
<accession>A0A139R4U9</accession>
<keyword evidence="3" id="KW-0418">Kinase</keyword>
<protein>
    <submittedName>
        <fullName evidence="3">Histidine kinase of the competence regulon ComD</fullName>
    </submittedName>
</protein>
<feature type="transmembrane region" description="Helical" evidence="1">
    <location>
        <begin position="31"/>
        <end position="59"/>
    </location>
</feature>
<keyword evidence="1" id="KW-0472">Membrane</keyword>
<dbReference type="EMBL" id="LQXV01000132">
    <property type="protein sequence ID" value="KXU09777.1"/>
    <property type="molecule type" value="Genomic_DNA"/>
</dbReference>
<evidence type="ECO:0000259" key="2">
    <source>
        <dbReference type="Pfam" id="PF14501"/>
    </source>
</evidence>
<keyword evidence="1" id="KW-1133">Transmembrane helix</keyword>
<name>A0A139R4U9_9STRE</name>
<reference evidence="3 4" key="1">
    <citation type="submission" date="2016-01" db="EMBL/GenBank/DDBJ databases">
        <title>Highly variable Streptococcus oralis are common among viridans streptococci isolated from primates.</title>
        <authorList>
            <person name="Denapaite D."/>
            <person name="Rieger M."/>
            <person name="Koendgen S."/>
            <person name="Brueckner R."/>
            <person name="Ochigava I."/>
            <person name="Kappeler P."/>
            <person name="Maetz-Rensing K."/>
            <person name="Leendertz F."/>
            <person name="Hakenbeck R."/>
        </authorList>
    </citation>
    <scope>NUCLEOTIDE SEQUENCE [LARGE SCALE GENOMIC DNA]</scope>
    <source>
        <strain evidence="3 4">DD03</strain>
    </source>
</reference>